<feature type="domain" description="Bacterial transcriptional activator" evidence="1">
    <location>
        <begin position="58"/>
        <end position="199"/>
    </location>
</feature>
<dbReference type="InterPro" id="IPR005158">
    <property type="entry name" value="BTAD"/>
</dbReference>
<dbReference type="PANTHER" id="PTHR47691:SF3">
    <property type="entry name" value="HTH-TYPE TRANSCRIPTIONAL REGULATOR RV0890C-RELATED"/>
    <property type="match status" value="1"/>
</dbReference>
<gene>
    <name evidence="2" type="ORF">BLA60_38990</name>
</gene>
<dbReference type="SMART" id="SM00028">
    <property type="entry name" value="TPR"/>
    <property type="match status" value="6"/>
</dbReference>
<dbReference type="SUPFAM" id="SSF52540">
    <property type="entry name" value="P-loop containing nucleoside triphosphate hydrolases"/>
    <property type="match status" value="1"/>
</dbReference>
<dbReference type="Pfam" id="PF03704">
    <property type="entry name" value="BTAD"/>
    <property type="match status" value="1"/>
</dbReference>
<dbReference type="Proteomes" id="UP000185696">
    <property type="component" value="Unassembled WGS sequence"/>
</dbReference>
<name>A0A7Z1AV22_9PSEU</name>
<protein>
    <recommendedName>
        <fullName evidence="1">Bacterial transcriptional activator domain-containing protein</fullName>
    </recommendedName>
</protein>
<accession>A0A7Z1AV22</accession>
<dbReference type="AlphaFoldDB" id="A0A7Z1AV22"/>
<reference evidence="2 3" key="1">
    <citation type="submission" date="2016-12" db="EMBL/GenBank/DDBJ databases">
        <title>The draft genome sequence of Actinophytocola xinjiangensis.</title>
        <authorList>
            <person name="Wang W."/>
            <person name="Yuan L."/>
        </authorList>
    </citation>
    <scope>NUCLEOTIDE SEQUENCE [LARGE SCALE GENOMIC DNA]</scope>
    <source>
        <strain evidence="2 3">CGMCC 4.4663</strain>
    </source>
</reference>
<dbReference type="SUPFAM" id="SSF48452">
    <property type="entry name" value="TPR-like"/>
    <property type="match status" value="3"/>
</dbReference>
<proteinExistence type="predicted"/>
<comment type="caution">
    <text evidence="2">The sequence shown here is derived from an EMBL/GenBank/DDBJ whole genome shotgun (WGS) entry which is preliminary data.</text>
</comment>
<evidence type="ECO:0000313" key="3">
    <source>
        <dbReference type="Proteomes" id="UP000185696"/>
    </source>
</evidence>
<dbReference type="PANTHER" id="PTHR47691">
    <property type="entry name" value="REGULATOR-RELATED"/>
    <property type="match status" value="1"/>
</dbReference>
<dbReference type="InterPro" id="IPR019734">
    <property type="entry name" value="TPR_rpt"/>
</dbReference>
<organism evidence="2 3">
    <name type="scientific">Actinophytocola xinjiangensis</name>
    <dbReference type="NCBI Taxonomy" id="485602"/>
    <lineage>
        <taxon>Bacteria</taxon>
        <taxon>Bacillati</taxon>
        <taxon>Actinomycetota</taxon>
        <taxon>Actinomycetes</taxon>
        <taxon>Pseudonocardiales</taxon>
        <taxon>Pseudonocardiaceae</taxon>
    </lineage>
</organism>
<dbReference type="GO" id="GO:0043531">
    <property type="term" value="F:ADP binding"/>
    <property type="evidence" value="ECO:0007669"/>
    <property type="project" value="InterPro"/>
</dbReference>
<sequence length="946" mass="104829">MSLETVIRWVWPGIGRVNPDTVQRYAQLAREGLDQLDPVPDLRWRNGMLRLDVERDEVDYWWLQDAVRRGEELVQAGEYEQAGELLERAVRLWTSRPFADLLGHPAEHRRSIADADLWAPAYDVLLRALDGLGRSQDVLRRLDDLPFDHHRHYRLAVHRIKALYVVGRQRDAMGYVQAVRRALLDNDEIDAADELLRQHDLLRGSTLPTSPIVVRHNGSRPPERVAPDLLPQDVDFVGQAEPLERLHSLTTPRTGEPARGVVIVAGPAGIGKTALVVHWGHRVRDRFPGGVLVANLSGYSDRTIVDPAQVVDDFIIACGHRPDGSPQERTFLLSRLLGERDTLVILDNVRDNDHVRDLLPRLAGALVVITSRRRLTSLGTTVGARRITVRAMTPSDADELLITQLGPHRELDAADRAGLVERCSGLPVAISVATAFAATCPDGPIAEVADQLTRRRLVVDLGDQDGTVNVGALFAQSYDSLDEPERRLFRVIGLHPGPDISIEAAAAGDGRTMLDTNRSLAKLIEAHLVEQPVVGRYRLHDLLAEFAVYCAETDEPADRHATVERMLRFYLAAVTDAACLAYSTYLRPPGSAEIDQHPVAFVDNVHAREWFLRERNNLLAAIVFSASDVDLRRYTYRLGDPVATFCDRFGAHEDSLRIRDLTVRVTTLTGDHEDLTSSLLGSAMTKLTLGEVVDARRTLEEALRLAIEHDVPRGRSAALIHLGKLEMVRGDTAAAMNWWRQGMALVEENNDDEGRCWYHYRIATVLAANDQHDEAFVRLDEARRIALRIREQSAHAAILIEFGILHTVRGDHALAASHLARARGVAEGIPDQRETARACLALAELDIAQGRTANARGTIRVALDICEQTRDQVVEAPALVALGTVCHADGEIEDAISAWKRAADLYLRMGNITRAAAVHDRVRHLPTGDVAIPVSRPAGSQVTVDE</sequence>
<dbReference type="PRINTS" id="PR00364">
    <property type="entry name" value="DISEASERSIST"/>
</dbReference>
<dbReference type="InterPro" id="IPR011990">
    <property type="entry name" value="TPR-like_helical_dom_sf"/>
</dbReference>
<evidence type="ECO:0000313" key="2">
    <source>
        <dbReference type="EMBL" id="OLF04837.1"/>
    </source>
</evidence>
<dbReference type="EMBL" id="MSIF01000037">
    <property type="protein sequence ID" value="OLF04837.1"/>
    <property type="molecule type" value="Genomic_DNA"/>
</dbReference>
<evidence type="ECO:0000259" key="1">
    <source>
        <dbReference type="Pfam" id="PF03704"/>
    </source>
</evidence>
<dbReference type="Gene3D" id="1.25.40.10">
    <property type="entry name" value="Tetratricopeptide repeat domain"/>
    <property type="match status" value="3"/>
</dbReference>
<dbReference type="InterPro" id="IPR027417">
    <property type="entry name" value="P-loop_NTPase"/>
</dbReference>
<keyword evidence="3" id="KW-1185">Reference proteome</keyword>
<dbReference type="Gene3D" id="3.40.50.300">
    <property type="entry name" value="P-loop containing nucleotide triphosphate hydrolases"/>
    <property type="match status" value="1"/>
</dbReference>